<evidence type="ECO:0000313" key="1">
    <source>
        <dbReference type="EMBL" id="KAI6084096.1"/>
    </source>
</evidence>
<keyword evidence="2" id="KW-1185">Reference proteome</keyword>
<name>A0ACC0CUT4_9PEZI</name>
<evidence type="ECO:0000313" key="2">
    <source>
        <dbReference type="Proteomes" id="UP001497680"/>
    </source>
</evidence>
<protein>
    <submittedName>
        <fullName evidence="1">Uncharacterized protein</fullName>
    </submittedName>
</protein>
<gene>
    <name evidence="1" type="ORF">F4821DRAFT_262282</name>
</gene>
<organism evidence="1 2">
    <name type="scientific">Hypoxylon rubiginosum</name>
    <dbReference type="NCBI Taxonomy" id="110542"/>
    <lineage>
        <taxon>Eukaryota</taxon>
        <taxon>Fungi</taxon>
        <taxon>Dikarya</taxon>
        <taxon>Ascomycota</taxon>
        <taxon>Pezizomycotina</taxon>
        <taxon>Sordariomycetes</taxon>
        <taxon>Xylariomycetidae</taxon>
        <taxon>Xylariales</taxon>
        <taxon>Hypoxylaceae</taxon>
        <taxon>Hypoxylon</taxon>
    </lineage>
</organism>
<accession>A0ACC0CUT4</accession>
<dbReference type="Proteomes" id="UP001497680">
    <property type="component" value="Unassembled WGS sequence"/>
</dbReference>
<dbReference type="EMBL" id="MU394342">
    <property type="protein sequence ID" value="KAI6084096.1"/>
    <property type="molecule type" value="Genomic_DNA"/>
</dbReference>
<reference evidence="1 2" key="1">
    <citation type="journal article" date="2022" name="New Phytol.">
        <title>Ecological generalism drives hyperdiversity of secondary metabolite gene clusters in xylarialean endophytes.</title>
        <authorList>
            <person name="Franco M.E.E."/>
            <person name="Wisecaver J.H."/>
            <person name="Arnold A.E."/>
            <person name="Ju Y.M."/>
            <person name="Slot J.C."/>
            <person name="Ahrendt S."/>
            <person name="Moore L.P."/>
            <person name="Eastman K.E."/>
            <person name="Scott K."/>
            <person name="Konkel Z."/>
            <person name="Mondo S.J."/>
            <person name="Kuo A."/>
            <person name="Hayes R.D."/>
            <person name="Haridas S."/>
            <person name="Andreopoulos B."/>
            <person name="Riley R."/>
            <person name="LaButti K."/>
            <person name="Pangilinan J."/>
            <person name="Lipzen A."/>
            <person name="Amirebrahimi M."/>
            <person name="Yan J."/>
            <person name="Adam C."/>
            <person name="Keymanesh K."/>
            <person name="Ng V."/>
            <person name="Louie K."/>
            <person name="Northen T."/>
            <person name="Drula E."/>
            <person name="Henrissat B."/>
            <person name="Hsieh H.M."/>
            <person name="Youens-Clark K."/>
            <person name="Lutzoni F."/>
            <person name="Miadlikowska J."/>
            <person name="Eastwood D.C."/>
            <person name="Hamelin R.C."/>
            <person name="Grigoriev I.V."/>
            <person name="U'Ren J.M."/>
        </authorList>
    </citation>
    <scope>NUCLEOTIDE SEQUENCE [LARGE SCALE GENOMIC DNA]</scope>
    <source>
        <strain evidence="1 2">ER1909</strain>
    </source>
</reference>
<comment type="caution">
    <text evidence="1">The sequence shown here is derived from an EMBL/GenBank/DDBJ whole genome shotgun (WGS) entry which is preliminary data.</text>
</comment>
<proteinExistence type="predicted"/>
<sequence length="234" mass="26011">MAVPDLRMPSFGFTEAEKVDNDGHVLSLLSQCSAFLDSYWTNTSTMALDDASFALNQAIVLAEDPDACECPSLAKCYLYKGHVLCAMDEFADARSAYLRASRMSSYSPIDGAASKQAAFLAMQMKHKIRDMKRKGGIWPPYQSVENCGARAEKAVSPYAFPPCQHVRRNRPRIIEPQRQNTPEPHGLVESDGVWTPEVISTTRRREKIRAGLRCFMKDSLARGAECLTIRAVTA</sequence>